<protein>
    <recommendedName>
        <fullName evidence="6">Protein SYM1</fullName>
    </recommendedName>
</protein>
<organism evidence="8 9">
    <name type="scientific">Lodderomyces elongisporus (strain ATCC 11503 / CBS 2605 / JCM 1781 / NBRC 1676 / NRRL YB-4239)</name>
    <name type="common">Yeast</name>
    <name type="synonym">Saccharomyces elongisporus</name>
    <dbReference type="NCBI Taxonomy" id="379508"/>
    <lineage>
        <taxon>Eukaryota</taxon>
        <taxon>Fungi</taxon>
        <taxon>Dikarya</taxon>
        <taxon>Ascomycota</taxon>
        <taxon>Saccharomycotina</taxon>
        <taxon>Pichiomycetes</taxon>
        <taxon>Debaryomycetaceae</taxon>
        <taxon>Candida/Lodderomyces clade</taxon>
        <taxon>Lodderomyces</taxon>
    </lineage>
</organism>
<evidence type="ECO:0000313" key="8">
    <source>
        <dbReference type="EMBL" id="EDK43721.1"/>
    </source>
</evidence>
<dbReference type="GeneID" id="5234359"/>
<accession>A5DX13</accession>
<dbReference type="Proteomes" id="UP000001996">
    <property type="component" value="Unassembled WGS sequence"/>
</dbReference>
<dbReference type="GO" id="GO:0016020">
    <property type="term" value="C:membrane"/>
    <property type="evidence" value="ECO:0007669"/>
    <property type="project" value="UniProtKB-SubCell"/>
</dbReference>
<keyword evidence="5" id="KW-0472">Membrane</keyword>
<reference evidence="8 9" key="1">
    <citation type="journal article" date="2009" name="Nature">
        <title>Evolution of pathogenicity and sexual reproduction in eight Candida genomes.</title>
        <authorList>
            <person name="Butler G."/>
            <person name="Rasmussen M.D."/>
            <person name="Lin M.F."/>
            <person name="Santos M.A."/>
            <person name="Sakthikumar S."/>
            <person name="Munro C.A."/>
            <person name="Rheinbay E."/>
            <person name="Grabherr M."/>
            <person name="Forche A."/>
            <person name="Reedy J.L."/>
            <person name="Agrafioti I."/>
            <person name="Arnaud M.B."/>
            <person name="Bates S."/>
            <person name="Brown A.J."/>
            <person name="Brunke S."/>
            <person name="Costanzo M.C."/>
            <person name="Fitzpatrick D.A."/>
            <person name="de Groot P.W."/>
            <person name="Harris D."/>
            <person name="Hoyer L.L."/>
            <person name="Hube B."/>
            <person name="Klis F.M."/>
            <person name="Kodira C."/>
            <person name="Lennard N."/>
            <person name="Logue M.E."/>
            <person name="Martin R."/>
            <person name="Neiman A.M."/>
            <person name="Nikolaou E."/>
            <person name="Quail M.A."/>
            <person name="Quinn J."/>
            <person name="Santos M.C."/>
            <person name="Schmitzberger F.F."/>
            <person name="Sherlock G."/>
            <person name="Shah P."/>
            <person name="Silverstein K.A."/>
            <person name="Skrzypek M.S."/>
            <person name="Soll D."/>
            <person name="Staggs R."/>
            <person name="Stansfield I."/>
            <person name="Stumpf M.P."/>
            <person name="Sudbery P.E."/>
            <person name="Srikantha T."/>
            <person name="Zeng Q."/>
            <person name="Berman J."/>
            <person name="Berriman M."/>
            <person name="Heitman J."/>
            <person name="Gow N.A."/>
            <person name="Lorenz M.C."/>
            <person name="Birren B.W."/>
            <person name="Kellis M."/>
            <person name="Cuomo C.A."/>
        </authorList>
    </citation>
    <scope>NUCLEOTIDE SEQUENCE [LARGE SCALE GENOMIC DNA]</scope>
    <source>
        <strain evidence="9">ATCC 11503 / BCRC 21390 / CBS 2605 / JCM 1781 / NBRC 1676 / NRRL YB-4239</strain>
    </source>
</reference>
<dbReference type="EMBL" id="CH981525">
    <property type="protein sequence ID" value="EDK43721.1"/>
    <property type="molecule type" value="Genomic_DNA"/>
</dbReference>
<dbReference type="OMA" id="NLYFIPV"/>
<dbReference type="PANTHER" id="PTHR11266:SF17">
    <property type="entry name" value="PROTEIN MPV17"/>
    <property type="match status" value="1"/>
</dbReference>
<dbReference type="KEGG" id="lel:PVL30_001868"/>
<dbReference type="AlphaFoldDB" id="A5DX13"/>
<gene>
    <name evidence="8" type="ORF">LELG_01900</name>
</gene>
<evidence type="ECO:0000256" key="4">
    <source>
        <dbReference type="ARBA" id="ARBA00022989"/>
    </source>
</evidence>
<sequence>MPTIFHRYNDLLKRHPFPTNMVTTGLFFGMGDIIAQTLFPHKSLETEVVDEANGITREIEVVATYNPDRTLRAMIYGSIFFAPISVMWHGKTLPKIKNPFVNQTKRQTWQNQPKFHKRLHFYDSVFRLGIDQLIFPALVWIPLYNTVMVMLARHDDPFTVVKNKLENNWWNVLRANWTVWPGFQLFNLYFIPVHLRIVCANVWATGWNAFLSFVHNAKGHGKGSGKRLEELVDIEDEDQEFFMIYD</sequence>
<comment type="subcellular location">
    <subcellularLocation>
        <location evidence="1">Membrane</location>
        <topology evidence="1">Multi-pass membrane protein</topology>
    </subcellularLocation>
</comment>
<keyword evidence="4" id="KW-1133">Transmembrane helix</keyword>
<keyword evidence="3" id="KW-0812">Transmembrane</keyword>
<comment type="similarity">
    <text evidence="2 7">Belongs to the peroxisomal membrane protein PXMP2/4 family.</text>
</comment>
<evidence type="ECO:0000256" key="7">
    <source>
        <dbReference type="RuleBase" id="RU363053"/>
    </source>
</evidence>
<dbReference type="GO" id="GO:0005739">
    <property type="term" value="C:mitochondrion"/>
    <property type="evidence" value="ECO:0007669"/>
    <property type="project" value="TreeGrafter"/>
</dbReference>
<proteinExistence type="inferred from homology"/>
<dbReference type="InterPro" id="IPR007248">
    <property type="entry name" value="Mpv17_PMP22"/>
</dbReference>
<dbReference type="Pfam" id="PF04117">
    <property type="entry name" value="Mpv17_PMP22"/>
    <property type="match status" value="1"/>
</dbReference>
<evidence type="ECO:0000256" key="1">
    <source>
        <dbReference type="ARBA" id="ARBA00004141"/>
    </source>
</evidence>
<evidence type="ECO:0000256" key="6">
    <source>
        <dbReference type="ARBA" id="ARBA00039302"/>
    </source>
</evidence>
<dbReference type="OrthoDB" id="430207at2759"/>
<evidence type="ECO:0000256" key="2">
    <source>
        <dbReference type="ARBA" id="ARBA00006824"/>
    </source>
</evidence>
<dbReference type="PANTHER" id="PTHR11266">
    <property type="entry name" value="PEROXISOMAL MEMBRANE PROTEIN 2, PXMP2 MPV17"/>
    <property type="match status" value="1"/>
</dbReference>
<evidence type="ECO:0000256" key="5">
    <source>
        <dbReference type="ARBA" id="ARBA00023136"/>
    </source>
</evidence>
<keyword evidence="9" id="KW-1185">Reference proteome</keyword>
<dbReference type="HOGENOM" id="CLU_049109_8_1_1"/>
<evidence type="ECO:0000256" key="3">
    <source>
        <dbReference type="ARBA" id="ARBA00022692"/>
    </source>
</evidence>
<dbReference type="STRING" id="379508.A5DX13"/>
<dbReference type="eggNOG" id="KOG1944">
    <property type="taxonomic scope" value="Eukaryota"/>
</dbReference>
<evidence type="ECO:0000313" key="9">
    <source>
        <dbReference type="Proteomes" id="UP000001996"/>
    </source>
</evidence>
<dbReference type="InParanoid" id="A5DX13"/>
<name>A5DX13_LODEL</name>